<dbReference type="Gene3D" id="3.40.50.800">
    <property type="entry name" value="Anticodon-binding domain"/>
    <property type="match status" value="1"/>
</dbReference>
<dbReference type="InterPro" id="IPR004154">
    <property type="entry name" value="Anticodon-bd"/>
</dbReference>
<feature type="domain" description="Anticodon-binding" evidence="4">
    <location>
        <begin position="1"/>
        <end position="43"/>
    </location>
</feature>
<evidence type="ECO:0000256" key="2">
    <source>
        <dbReference type="ARBA" id="ARBA00022840"/>
    </source>
</evidence>
<comment type="caution">
    <text evidence="5">The sequence shown here is derived from an EMBL/GenBank/DDBJ whole genome shotgun (WGS) entry which is preliminary data.</text>
</comment>
<dbReference type="Pfam" id="PF03129">
    <property type="entry name" value="HGTP_anticodon"/>
    <property type="match status" value="1"/>
</dbReference>
<gene>
    <name evidence="5" type="ORF">K0U00_39320</name>
</gene>
<accession>A0ABS7CHE7</accession>
<keyword evidence="1" id="KW-0963">Cytoplasm</keyword>
<evidence type="ECO:0000313" key="5">
    <source>
        <dbReference type="EMBL" id="MBW7460130.1"/>
    </source>
</evidence>
<dbReference type="GO" id="GO:0016874">
    <property type="term" value="F:ligase activity"/>
    <property type="evidence" value="ECO:0007669"/>
    <property type="project" value="UniProtKB-KW"/>
</dbReference>
<evidence type="ECO:0000256" key="1">
    <source>
        <dbReference type="ARBA" id="ARBA00022490"/>
    </source>
</evidence>
<keyword evidence="2" id="KW-0067">ATP-binding</keyword>
<evidence type="ECO:0000313" key="6">
    <source>
        <dbReference type="Proteomes" id="UP001519887"/>
    </source>
</evidence>
<feature type="non-terminal residue" evidence="5">
    <location>
        <position position="1"/>
    </location>
</feature>
<evidence type="ECO:0000256" key="3">
    <source>
        <dbReference type="ARBA" id="ARBA00023146"/>
    </source>
</evidence>
<protein>
    <submittedName>
        <fullName evidence="5">Histidine--tRNA ligase</fullName>
    </submittedName>
</protein>
<reference evidence="5 6" key="1">
    <citation type="submission" date="2021-07" db="EMBL/GenBank/DDBJ databases">
        <title>Paenibacillus radiodurans sp. nov., isolated from the southeastern edge of Tengger Desert.</title>
        <authorList>
            <person name="Zhang G."/>
        </authorList>
    </citation>
    <scope>NUCLEOTIDE SEQUENCE [LARGE SCALE GENOMIC DNA]</scope>
    <source>
        <strain evidence="5 6">CCM 7311</strain>
    </source>
</reference>
<keyword evidence="3" id="KW-0030">Aminoacyl-tRNA synthetase</keyword>
<dbReference type="EMBL" id="JAHZIK010002035">
    <property type="protein sequence ID" value="MBW7460130.1"/>
    <property type="molecule type" value="Genomic_DNA"/>
</dbReference>
<name>A0ABS7CHE7_9BACL</name>
<dbReference type="Proteomes" id="UP001519887">
    <property type="component" value="Unassembled WGS sequence"/>
</dbReference>
<proteinExistence type="predicted"/>
<evidence type="ECO:0000259" key="4">
    <source>
        <dbReference type="Pfam" id="PF03129"/>
    </source>
</evidence>
<keyword evidence="6" id="KW-1185">Reference proteome</keyword>
<keyword evidence="2" id="KW-0547">Nucleotide-binding</keyword>
<keyword evidence="5" id="KW-0436">Ligase</keyword>
<dbReference type="InterPro" id="IPR036621">
    <property type="entry name" value="Anticodon-bd_dom_sf"/>
</dbReference>
<organism evidence="5 6">
    <name type="scientific">Paenibacillus sepulcri</name>
    <dbReference type="NCBI Taxonomy" id="359917"/>
    <lineage>
        <taxon>Bacteria</taxon>
        <taxon>Bacillati</taxon>
        <taxon>Bacillota</taxon>
        <taxon>Bacilli</taxon>
        <taxon>Bacillales</taxon>
        <taxon>Paenibacillaceae</taxon>
        <taxon>Paenibacillus</taxon>
    </lineage>
</organism>
<dbReference type="SUPFAM" id="SSF52954">
    <property type="entry name" value="Class II aaRS ABD-related"/>
    <property type="match status" value="1"/>
</dbReference>
<sequence length="45" mass="5033">DRLQVRYTAILGDDELAKGEIALKDMTSGEQRFVPLDRLADEILG</sequence>